<reference evidence="2" key="3">
    <citation type="submission" date="2020-05" db="EMBL/GenBank/DDBJ databases">
        <title>Complete genome sequence of Bradyrhizobium diazoefficiens XF4 isolated from soybean nodule.</title>
        <authorList>
            <person name="Noda R."/>
            <person name="Kakizaki K."/>
            <person name="Minamisawa K."/>
        </authorList>
    </citation>
    <scope>NUCLEOTIDE SEQUENCE</scope>
    <source>
        <strain evidence="2">XF4</strain>
    </source>
</reference>
<evidence type="ECO:0000313" key="1">
    <source>
        <dbReference type="EMBL" id="BCE22091.1"/>
    </source>
</evidence>
<accession>A0A810CS15</accession>
<gene>
    <name evidence="3" type="ORF">XF10B_46700</name>
    <name evidence="1" type="ORF">XF1B_47720</name>
    <name evidence="2" type="ORF">XF4B_47050</name>
</gene>
<proteinExistence type="predicted"/>
<dbReference type="EMBL" id="AP023091">
    <property type="protein sequence ID" value="BCE22091.1"/>
    <property type="molecule type" value="Genomic_DNA"/>
</dbReference>
<dbReference type="EMBL" id="AP023094">
    <property type="protein sequence ID" value="BCE48356.1"/>
    <property type="molecule type" value="Genomic_DNA"/>
</dbReference>
<dbReference type="AlphaFoldDB" id="A0A810CS15"/>
<protein>
    <submittedName>
        <fullName evidence="3">Uncharacterized protein</fullName>
    </submittedName>
</protein>
<dbReference type="EMBL" id="AP023099">
    <property type="protein sequence ID" value="BCE91872.1"/>
    <property type="molecule type" value="Genomic_DNA"/>
</dbReference>
<name>A0A810CS15_9BRAD</name>
<reference evidence="3" key="2">
    <citation type="submission" date="2020-05" db="EMBL/GenBank/DDBJ databases">
        <title>Complete genome sequence of Bradyrhizobium diazoefficiens XF10 isolated from soybean nodule.</title>
        <authorList>
            <person name="Noda R."/>
            <person name="Kakizaki K."/>
            <person name="Minamisawa K."/>
        </authorList>
    </citation>
    <scope>NUCLEOTIDE SEQUENCE</scope>
    <source>
        <strain evidence="3">XF10</strain>
    </source>
</reference>
<evidence type="ECO:0000313" key="3">
    <source>
        <dbReference type="EMBL" id="BCE91872.1"/>
    </source>
</evidence>
<reference evidence="1" key="1">
    <citation type="submission" date="2020-05" db="EMBL/GenBank/DDBJ databases">
        <title>Complete genome sequence of Bradyrhizobium diazoefficiens XF1 isolated from soybean nodule.</title>
        <authorList>
            <person name="Noda R."/>
            <person name="Kakizaki K."/>
            <person name="Minamisawa K."/>
        </authorList>
    </citation>
    <scope>NUCLEOTIDE SEQUENCE</scope>
    <source>
        <strain evidence="1">XF1</strain>
    </source>
</reference>
<evidence type="ECO:0000313" key="2">
    <source>
        <dbReference type="EMBL" id="BCE48356.1"/>
    </source>
</evidence>
<sequence>MKQRNQKKAEPLVVVVAFIRTDKPPKWKVVCEPTARASALLVVQEQWKLGHPARIIAAPISNAA</sequence>
<organism evidence="3">
    <name type="scientific">Bradyrhizobium diazoefficiens</name>
    <dbReference type="NCBI Taxonomy" id="1355477"/>
    <lineage>
        <taxon>Bacteria</taxon>
        <taxon>Pseudomonadati</taxon>
        <taxon>Pseudomonadota</taxon>
        <taxon>Alphaproteobacteria</taxon>
        <taxon>Hyphomicrobiales</taxon>
        <taxon>Nitrobacteraceae</taxon>
        <taxon>Bradyrhizobium</taxon>
    </lineage>
</organism>